<gene>
    <name evidence="3" type="primary">aroA_3</name>
    <name evidence="3" type="ORF">ADICEAN_04084</name>
</gene>
<dbReference type="AlphaFoldDB" id="M7NQN3"/>
<dbReference type="EC" id="2.5.1.19" evidence="3"/>
<dbReference type="EMBL" id="AODQ01000186">
    <property type="protein sequence ID" value="EMR00799.1"/>
    <property type="molecule type" value="Genomic_DNA"/>
</dbReference>
<dbReference type="GO" id="GO:0009423">
    <property type="term" value="P:chorismate biosynthetic process"/>
    <property type="evidence" value="ECO:0007669"/>
    <property type="project" value="TreeGrafter"/>
</dbReference>
<dbReference type="Proteomes" id="UP000011910">
    <property type="component" value="Unassembled WGS sequence"/>
</dbReference>
<dbReference type="SUPFAM" id="SSF55205">
    <property type="entry name" value="EPT/RTPC-like"/>
    <property type="match status" value="1"/>
</dbReference>
<dbReference type="PANTHER" id="PTHR21090">
    <property type="entry name" value="AROM/DEHYDROQUINATE SYNTHASE"/>
    <property type="match status" value="1"/>
</dbReference>
<dbReference type="PANTHER" id="PTHR21090:SF5">
    <property type="entry name" value="PENTAFUNCTIONAL AROM POLYPEPTIDE"/>
    <property type="match status" value="1"/>
</dbReference>
<protein>
    <submittedName>
        <fullName evidence="3">3-phosphoshikimate 1-carboxyvinyltransferase</fullName>
        <ecNumber evidence="3">2.5.1.19</ecNumber>
    </submittedName>
</protein>
<accession>M7NQN3</accession>
<dbReference type="Pfam" id="PF00275">
    <property type="entry name" value="EPSP_synthase"/>
    <property type="match status" value="1"/>
</dbReference>
<sequence length="180" mass="19730">MALAEEAELLLPGLRPHSLQGDREIVAIMEKLGVGSRWDAEGLRLYKTPASKGLQQDFADCPDLAQTVAVCCAAKGIPGRFTGLHSLRIKETDRIAALQAELAKLGASLQEEEAGMFSLIPARQPLPERVQISTYDDHRMAMAFAPLAAKMDVGIEDPEVVQKSFPRFWEQMKGVGFQIP</sequence>
<evidence type="ECO:0000313" key="3">
    <source>
        <dbReference type="EMBL" id="EMR00799.1"/>
    </source>
</evidence>
<keyword evidence="4" id="KW-1185">Reference proteome</keyword>
<dbReference type="PROSITE" id="PS00885">
    <property type="entry name" value="EPSP_SYNTHASE_2"/>
    <property type="match status" value="1"/>
</dbReference>
<organism evidence="3 4">
    <name type="scientific">Cesiribacter andamanensis AMV16</name>
    <dbReference type="NCBI Taxonomy" id="1279009"/>
    <lineage>
        <taxon>Bacteria</taxon>
        <taxon>Pseudomonadati</taxon>
        <taxon>Bacteroidota</taxon>
        <taxon>Cytophagia</taxon>
        <taxon>Cytophagales</taxon>
        <taxon>Cesiribacteraceae</taxon>
        <taxon>Cesiribacter</taxon>
    </lineage>
</organism>
<evidence type="ECO:0000259" key="2">
    <source>
        <dbReference type="Pfam" id="PF00275"/>
    </source>
</evidence>
<evidence type="ECO:0000256" key="1">
    <source>
        <dbReference type="ARBA" id="ARBA00022679"/>
    </source>
</evidence>
<proteinExistence type="predicted"/>
<dbReference type="InterPro" id="IPR023193">
    <property type="entry name" value="EPSP_synthase_CS"/>
</dbReference>
<dbReference type="InterPro" id="IPR036968">
    <property type="entry name" value="Enolpyruvate_Tfrase_sf"/>
</dbReference>
<dbReference type="Gene3D" id="3.65.10.10">
    <property type="entry name" value="Enolpyruvate transferase domain"/>
    <property type="match status" value="1"/>
</dbReference>
<dbReference type="GO" id="GO:0003866">
    <property type="term" value="F:3-phosphoshikimate 1-carboxyvinyltransferase activity"/>
    <property type="evidence" value="ECO:0007669"/>
    <property type="project" value="UniProtKB-EC"/>
</dbReference>
<keyword evidence="1 3" id="KW-0808">Transferase</keyword>
<dbReference type="PATRIC" id="fig|1279009.4.peg.4117"/>
<reference evidence="3 4" key="1">
    <citation type="journal article" date="2013" name="Genome Announc.">
        <title>Draft Genome Sequence of Cesiribacter andamanensis Strain AMV16T, Isolated from a Soil Sample from a Mud Volcano in the Andaman Islands, India.</title>
        <authorList>
            <person name="Shivaji S."/>
            <person name="Ara S."/>
            <person name="Begum Z."/>
            <person name="Srinivas T.N."/>
            <person name="Singh A."/>
            <person name="Kumar Pinnaka A."/>
        </authorList>
    </citation>
    <scope>NUCLEOTIDE SEQUENCE [LARGE SCALE GENOMIC DNA]</scope>
    <source>
        <strain evidence="3 4">AMV16</strain>
    </source>
</reference>
<dbReference type="InterPro" id="IPR013792">
    <property type="entry name" value="RNA3'P_cycl/enolpyr_Trfase_a/b"/>
</dbReference>
<dbReference type="eggNOG" id="COG0128">
    <property type="taxonomic scope" value="Bacteria"/>
</dbReference>
<comment type="caution">
    <text evidence="3">The sequence shown here is derived from an EMBL/GenBank/DDBJ whole genome shotgun (WGS) entry which is preliminary data.</text>
</comment>
<feature type="domain" description="Enolpyruvate transferase" evidence="2">
    <location>
        <begin position="3"/>
        <end position="172"/>
    </location>
</feature>
<evidence type="ECO:0000313" key="4">
    <source>
        <dbReference type="Proteomes" id="UP000011910"/>
    </source>
</evidence>
<dbReference type="InterPro" id="IPR001986">
    <property type="entry name" value="Enolpyruvate_Tfrase_dom"/>
</dbReference>
<name>M7NQN3_9BACT</name>
<dbReference type="STRING" id="1279009.ADICEAN_04084"/>